<keyword evidence="3" id="KW-1185">Reference proteome</keyword>
<dbReference type="SUPFAM" id="SSF53335">
    <property type="entry name" value="S-adenosyl-L-methionine-dependent methyltransferases"/>
    <property type="match status" value="1"/>
</dbReference>
<dbReference type="EC" id="2.1.-.-" evidence="2"/>
<dbReference type="RefSeq" id="WP_305992141.1">
    <property type="nucleotide sequence ID" value="NZ_JAVAMP010000004.1"/>
</dbReference>
<dbReference type="Gene3D" id="3.40.50.150">
    <property type="entry name" value="Vaccinia Virus protein VP39"/>
    <property type="match status" value="1"/>
</dbReference>
<name>A0ABT9IZN5_9BACL</name>
<reference evidence="2 3" key="1">
    <citation type="submission" date="2023-08" db="EMBL/GenBank/DDBJ databases">
        <authorList>
            <person name="Park J.-S."/>
        </authorList>
    </citation>
    <scope>NUCLEOTIDE SEQUENCE [LARGE SCALE GENOMIC DNA]</scope>
    <source>
        <strain evidence="2 3">2205SS18-9</strain>
    </source>
</reference>
<keyword evidence="2" id="KW-0489">Methyltransferase</keyword>
<dbReference type="GO" id="GO:0008168">
    <property type="term" value="F:methyltransferase activity"/>
    <property type="evidence" value="ECO:0007669"/>
    <property type="project" value="UniProtKB-KW"/>
</dbReference>
<evidence type="ECO:0000259" key="1">
    <source>
        <dbReference type="Pfam" id="PF13649"/>
    </source>
</evidence>
<sequence length="213" mass="24964">MLYNKDTYKTTLKNAFLKHYEEGSDEWSHDESLSLTIQRSIRIFNKLYSNICIDVLDIGCGNGCRIHQIDNLQSYIGIDLIKNKEWVKYLENKCITFVEGDVFEWSQGSNQKFHLIIDNGCFHHQHPNLHDKYFELVLNKLKVDSLFSLVVWGEAFIEGNIDGYGRIHSYFSVDNMVKRLEEKGFDVIDVYEFLSSTKRKQIQFICRACLKLS</sequence>
<proteinExistence type="predicted"/>
<dbReference type="CDD" id="cd02440">
    <property type="entry name" value="AdoMet_MTases"/>
    <property type="match status" value="1"/>
</dbReference>
<dbReference type="EMBL" id="JAVAMP010000004">
    <property type="protein sequence ID" value="MDP5274839.1"/>
    <property type="molecule type" value="Genomic_DNA"/>
</dbReference>
<dbReference type="InterPro" id="IPR041698">
    <property type="entry name" value="Methyltransf_25"/>
</dbReference>
<dbReference type="Proteomes" id="UP001231941">
    <property type="component" value="Unassembled WGS sequence"/>
</dbReference>
<comment type="caution">
    <text evidence="2">The sequence shown here is derived from an EMBL/GenBank/DDBJ whole genome shotgun (WGS) entry which is preliminary data.</text>
</comment>
<dbReference type="InterPro" id="IPR029063">
    <property type="entry name" value="SAM-dependent_MTases_sf"/>
</dbReference>
<evidence type="ECO:0000313" key="2">
    <source>
        <dbReference type="EMBL" id="MDP5274839.1"/>
    </source>
</evidence>
<gene>
    <name evidence="2" type="ORF">Q5Y73_12035</name>
</gene>
<dbReference type="GO" id="GO:0032259">
    <property type="term" value="P:methylation"/>
    <property type="evidence" value="ECO:0007669"/>
    <property type="project" value="UniProtKB-KW"/>
</dbReference>
<feature type="domain" description="Methyltransferase" evidence="1">
    <location>
        <begin position="55"/>
        <end position="142"/>
    </location>
</feature>
<evidence type="ECO:0000313" key="3">
    <source>
        <dbReference type="Proteomes" id="UP001231941"/>
    </source>
</evidence>
<protein>
    <submittedName>
        <fullName evidence="2">Class I SAM-dependent methyltransferase</fullName>
        <ecNumber evidence="2">2.1.-.-</ecNumber>
    </submittedName>
</protein>
<dbReference type="Pfam" id="PF13649">
    <property type="entry name" value="Methyltransf_25"/>
    <property type="match status" value="1"/>
</dbReference>
<keyword evidence="2" id="KW-0808">Transferase</keyword>
<organism evidence="2 3">
    <name type="scientific">Chengkuizengella axinellae</name>
    <dbReference type="NCBI Taxonomy" id="3064388"/>
    <lineage>
        <taxon>Bacteria</taxon>
        <taxon>Bacillati</taxon>
        <taxon>Bacillota</taxon>
        <taxon>Bacilli</taxon>
        <taxon>Bacillales</taxon>
        <taxon>Paenibacillaceae</taxon>
        <taxon>Chengkuizengella</taxon>
    </lineage>
</organism>
<accession>A0ABT9IZN5</accession>